<evidence type="ECO:0000313" key="2">
    <source>
        <dbReference type="EMBL" id="GII24789.1"/>
    </source>
</evidence>
<protein>
    <recommendedName>
        <fullName evidence="4">Aminoglycoside phosphotransferase</fullName>
    </recommendedName>
</protein>
<dbReference type="SUPFAM" id="SSF56112">
    <property type="entry name" value="Protein kinase-like (PK-like)"/>
    <property type="match status" value="1"/>
</dbReference>
<proteinExistence type="predicted"/>
<dbReference type="Proteomes" id="UP000599074">
    <property type="component" value="Unassembled WGS sequence"/>
</dbReference>
<evidence type="ECO:0000256" key="1">
    <source>
        <dbReference type="SAM" id="MobiDB-lite"/>
    </source>
</evidence>
<gene>
    <name evidence="2" type="ORF">Pme01_43860</name>
</gene>
<evidence type="ECO:0008006" key="4">
    <source>
        <dbReference type="Google" id="ProtNLM"/>
    </source>
</evidence>
<reference evidence="2" key="1">
    <citation type="submission" date="2021-01" db="EMBL/GenBank/DDBJ databases">
        <title>Whole genome shotgun sequence of Planosporangium mesophilum NBRC 109066.</title>
        <authorList>
            <person name="Komaki H."/>
            <person name="Tamura T."/>
        </authorList>
    </citation>
    <scope>NUCLEOTIDE SEQUENCE</scope>
    <source>
        <strain evidence="2">NBRC 109066</strain>
    </source>
</reference>
<dbReference type="EMBL" id="BOON01000041">
    <property type="protein sequence ID" value="GII24789.1"/>
    <property type="molecule type" value="Genomic_DNA"/>
</dbReference>
<dbReference type="AlphaFoldDB" id="A0A8J3TEE8"/>
<sequence length="360" mass="38677">MDTEQPFRALPAALGTPVEPAEPLTHNEGNAATGGIWRVRGTLGAAVLKIARPPSVEPVGSPAWQTSDEPSHWNYWRREVLAYTTGFAATAYADAGIAAPALLEVSERPDGAVELWLAEAAGAPGTTWTVPRLAQFAYRLGAAQAGWVDRVPPLPWLSRRWLAQYLASGPSRRVSVDDGYWDHPAAEAWPGEVCRRLRDLWTRRDTVLAVAEATPRTLCHLDVWPSNLIGDQTSTVLLDWSFTGEGGLGEDIANLIVDSVADGLMDATLLPEITAGVTDGYLAGLRDGGWTGSPDTVRHAIAACGAAKYSWFGPAVLGRVVRDGSFGHPQYGRDRSGTQALHRLEGLVSLLADWTATVRS</sequence>
<comment type="caution">
    <text evidence="2">The sequence shown here is derived from an EMBL/GenBank/DDBJ whole genome shotgun (WGS) entry which is preliminary data.</text>
</comment>
<evidence type="ECO:0000313" key="3">
    <source>
        <dbReference type="Proteomes" id="UP000599074"/>
    </source>
</evidence>
<feature type="region of interest" description="Disordered" evidence="1">
    <location>
        <begin position="1"/>
        <end position="32"/>
    </location>
</feature>
<name>A0A8J3TEE8_9ACTN</name>
<dbReference type="RefSeq" id="WP_168117200.1">
    <property type="nucleotide sequence ID" value="NZ_BOON01000041.1"/>
</dbReference>
<accession>A0A8J3TEE8</accession>
<organism evidence="2 3">
    <name type="scientific">Planosporangium mesophilum</name>
    <dbReference type="NCBI Taxonomy" id="689768"/>
    <lineage>
        <taxon>Bacteria</taxon>
        <taxon>Bacillati</taxon>
        <taxon>Actinomycetota</taxon>
        <taxon>Actinomycetes</taxon>
        <taxon>Micromonosporales</taxon>
        <taxon>Micromonosporaceae</taxon>
        <taxon>Planosporangium</taxon>
    </lineage>
</organism>
<keyword evidence="3" id="KW-1185">Reference proteome</keyword>
<dbReference type="Gene3D" id="3.90.1200.10">
    <property type="match status" value="1"/>
</dbReference>
<dbReference type="InterPro" id="IPR011009">
    <property type="entry name" value="Kinase-like_dom_sf"/>
</dbReference>